<accession>A0AAW6LIX0</accession>
<dbReference type="EMBL" id="JARDXE010000014">
    <property type="protein sequence ID" value="MDE8647627.1"/>
    <property type="molecule type" value="Genomic_DNA"/>
</dbReference>
<dbReference type="Proteomes" id="UP001217325">
    <property type="component" value="Unassembled WGS sequence"/>
</dbReference>
<name>A0AAW6LIX0_RHOSG</name>
<dbReference type="GO" id="GO:0016042">
    <property type="term" value="P:lipid catabolic process"/>
    <property type="evidence" value="ECO:0007669"/>
    <property type="project" value="InterPro"/>
</dbReference>
<dbReference type="Pfam" id="PF03583">
    <property type="entry name" value="LIP"/>
    <property type="match status" value="1"/>
</dbReference>
<protein>
    <submittedName>
        <fullName evidence="2">Lipase family protein</fullName>
    </submittedName>
</protein>
<dbReference type="RefSeq" id="WP_275232191.1">
    <property type="nucleotide sequence ID" value="NZ_JARDXE010000014.1"/>
</dbReference>
<reference evidence="2" key="1">
    <citation type="submission" date="2023-02" db="EMBL/GenBank/DDBJ databases">
        <title>A novel hydrolase synthesized by Rhodococcus erythropolis HQ is responsible for the detoxification of Zearalenone.</title>
        <authorList>
            <person name="Hu J."/>
            <person name="Xu J."/>
        </authorList>
    </citation>
    <scope>NUCLEOTIDE SEQUENCE</scope>
    <source>
        <strain evidence="2">HQ</strain>
    </source>
</reference>
<dbReference type="Gene3D" id="3.40.50.1820">
    <property type="entry name" value="alpha/beta hydrolase"/>
    <property type="match status" value="1"/>
</dbReference>
<dbReference type="SUPFAM" id="SSF53474">
    <property type="entry name" value="alpha/beta-Hydrolases"/>
    <property type="match status" value="1"/>
</dbReference>
<feature type="signal peptide" evidence="1">
    <location>
        <begin position="1"/>
        <end position="36"/>
    </location>
</feature>
<feature type="chain" id="PRO_5043566215" evidence="1">
    <location>
        <begin position="37"/>
        <end position="414"/>
    </location>
</feature>
<dbReference type="InterPro" id="IPR029058">
    <property type="entry name" value="AB_hydrolase_fold"/>
</dbReference>
<dbReference type="PANTHER" id="PTHR34853:SF1">
    <property type="entry name" value="LIPASE 5"/>
    <property type="match status" value="1"/>
</dbReference>
<dbReference type="AlphaFoldDB" id="A0AAW6LIX0"/>
<dbReference type="Gene3D" id="1.10.260.130">
    <property type="match status" value="1"/>
</dbReference>
<proteinExistence type="predicted"/>
<dbReference type="PANTHER" id="PTHR34853">
    <property type="match status" value="1"/>
</dbReference>
<comment type="caution">
    <text evidence="2">The sequence shown here is derived from an EMBL/GenBank/DDBJ whole genome shotgun (WGS) entry which is preliminary data.</text>
</comment>
<organism evidence="2 3">
    <name type="scientific">Rhodococcus qingshengii</name>
    <dbReference type="NCBI Taxonomy" id="334542"/>
    <lineage>
        <taxon>Bacteria</taxon>
        <taxon>Bacillati</taxon>
        <taxon>Actinomycetota</taxon>
        <taxon>Actinomycetes</taxon>
        <taxon>Mycobacteriales</taxon>
        <taxon>Nocardiaceae</taxon>
        <taxon>Rhodococcus</taxon>
        <taxon>Rhodococcus erythropolis group</taxon>
    </lineage>
</organism>
<dbReference type="PIRSF" id="PIRSF029171">
    <property type="entry name" value="Esterase_LipA"/>
    <property type="match status" value="1"/>
</dbReference>
<evidence type="ECO:0000256" key="1">
    <source>
        <dbReference type="SAM" id="SignalP"/>
    </source>
</evidence>
<evidence type="ECO:0000313" key="2">
    <source>
        <dbReference type="EMBL" id="MDE8647627.1"/>
    </source>
</evidence>
<dbReference type="GO" id="GO:0004806">
    <property type="term" value="F:triacylglycerol lipase activity"/>
    <property type="evidence" value="ECO:0007669"/>
    <property type="project" value="InterPro"/>
</dbReference>
<gene>
    <name evidence="2" type="ORF">PXH69_21870</name>
</gene>
<sequence length="414" mass="42102">MRPRTARPHARRIGAVLAAAAAAATVATVTAPMASAVPIVYPAALTDGFYNAPADLADKAPGEVLAVRSVPPPALFFDATAVQLKFRSTNSQGAPIAAVTTVLSPTGAAPARPVLSFQHIVNALGLQCAPSQALYTSDPNLMIREAPALNGALQQGWSVAIPDHLGPTSAYGAARLGGQITLDGIRAVKNHTPLALTDSPVGLAGYSGGGMATAMAAALAPTYAPELELAGSAFGGAPLNIGKMAKGLGDAPHPVFGLAMAAAMGLEREYPQQMPVSEHLNPEGVALRDSIANACTNDIIAGGAGRSIAAVADTVNGTALLDDPSIQAVFADNSVEALTSVPNAPIYEWHANDDVLIPVDAITSTMRRYCDAGVPVQSESVWSPDHLSAAVVGLPGAISFLTDRFAGVTPTSNC</sequence>
<evidence type="ECO:0000313" key="3">
    <source>
        <dbReference type="Proteomes" id="UP001217325"/>
    </source>
</evidence>
<dbReference type="InterPro" id="IPR005152">
    <property type="entry name" value="Lipase_secreted"/>
</dbReference>
<keyword evidence="1" id="KW-0732">Signal</keyword>